<gene>
    <name evidence="1" type="ordered locus">Rleg_6969</name>
</gene>
<sequence>MLMDNGNNVSLNEIGILGSAAKVSQSNFITTYPVDQKPSTIWRPMRQAEAWELCESQPIWGKSPTMMAGFVAMGFPSQQSDGFKAAASL</sequence>
<dbReference type="EMBL" id="CP001624">
    <property type="protein sequence ID" value="ACS59996.1"/>
    <property type="molecule type" value="Genomic_DNA"/>
</dbReference>
<accession>C6B7D8</accession>
<organism evidence="1 2">
    <name type="scientific">Rhizobium leguminosarum bv. trifolii (strain WSM1325)</name>
    <dbReference type="NCBI Taxonomy" id="395491"/>
    <lineage>
        <taxon>Bacteria</taxon>
        <taxon>Pseudomonadati</taxon>
        <taxon>Pseudomonadota</taxon>
        <taxon>Alphaproteobacteria</taxon>
        <taxon>Hyphomicrobiales</taxon>
        <taxon>Rhizobiaceae</taxon>
        <taxon>Rhizobium/Agrobacterium group</taxon>
        <taxon>Rhizobium</taxon>
    </lineage>
</organism>
<name>C6B7D8_RHILS</name>
<dbReference type="AlphaFoldDB" id="C6B7D8"/>
<keyword evidence="1" id="KW-0614">Plasmid</keyword>
<protein>
    <submittedName>
        <fullName evidence="1">Uncharacterized protein</fullName>
    </submittedName>
</protein>
<reference evidence="1 2" key="1">
    <citation type="journal article" date="2010" name="Stand. Genomic Sci.">
        <title>Complete genome sequence of Rhizobium leguminosarum bv. trifolii strain WSM1325, an effective microsymbiont of annual Mediterranean clovers.</title>
        <authorList>
            <person name="Reeve W."/>
            <person name="O'Hara G."/>
            <person name="Chain P."/>
            <person name="Ardley J."/>
            <person name="Brau L."/>
            <person name="Nandesena K."/>
            <person name="Tiwari R."/>
            <person name="Copeland A."/>
            <person name="Nolan M."/>
            <person name="Han C."/>
            <person name="Brettin T."/>
            <person name="Land M."/>
            <person name="Ovchinikova G."/>
            <person name="Ivanova N."/>
            <person name="Mavromatis K."/>
            <person name="Markowitz V."/>
            <person name="Kyrpides N."/>
            <person name="Melino V."/>
            <person name="Denton M."/>
            <person name="Yates R."/>
            <person name="Howieson J."/>
        </authorList>
    </citation>
    <scope>NUCLEOTIDE SEQUENCE [LARGE SCALE GENOMIC DNA]</scope>
    <source>
        <strain evidence="1 2">WSM1325</strain>
        <plasmid evidence="2">Plasmid pR132502</plasmid>
    </source>
</reference>
<dbReference type="KEGG" id="rlg:Rleg_6969"/>
<proteinExistence type="predicted"/>
<geneLocation type="plasmid" evidence="1 2">
    <name>pR132502</name>
</geneLocation>
<dbReference type="HOGENOM" id="CLU_2452534_0_0_5"/>
<dbReference type="Proteomes" id="UP000002256">
    <property type="component" value="Plasmid pR132502"/>
</dbReference>
<evidence type="ECO:0000313" key="1">
    <source>
        <dbReference type="EMBL" id="ACS59996.1"/>
    </source>
</evidence>
<evidence type="ECO:0000313" key="2">
    <source>
        <dbReference type="Proteomes" id="UP000002256"/>
    </source>
</evidence>